<dbReference type="PANTHER" id="PTHR33143">
    <property type="entry name" value="F16F4.1 PROTEIN-RELATED"/>
    <property type="match status" value="1"/>
</dbReference>
<feature type="compositionally biased region" description="Basic and acidic residues" evidence="1">
    <location>
        <begin position="69"/>
        <end position="78"/>
    </location>
</feature>
<dbReference type="OrthoDB" id="693437at2759"/>
<dbReference type="InParanoid" id="A0A2P5E6I1"/>
<feature type="domain" description="VQ" evidence="2">
    <location>
        <begin position="46"/>
        <end position="68"/>
    </location>
</feature>
<evidence type="ECO:0000313" key="3">
    <source>
        <dbReference type="EMBL" id="PON81154.1"/>
    </source>
</evidence>
<dbReference type="Proteomes" id="UP000237000">
    <property type="component" value="Unassembled WGS sequence"/>
</dbReference>
<reference evidence="4" key="1">
    <citation type="submission" date="2016-06" db="EMBL/GenBank/DDBJ databases">
        <title>Parallel loss of symbiosis genes in relatives of nitrogen-fixing non-legume Parasponia.</title>
        <authorList>
            <person name="Van Velzen R."/>
            <person name="Holmer R."/>
            <person name="Bu F."/>
            <person name="Rutten L."/>
            <person name="Van Zeijl A."/>
            <person name="Liu W."/>
            <person name="Santuari L."/>
            <person name="Cao Q."/>
            <person name="Sharma T."/>
            <person name="Shen D."/>
            <person name="Roswanjaya Y."/>
            <person name="Wardhani T."/>
            <person name="Kalhor M.S."/>
            <person name="Jansen J."/>
            <person name="Van den Hoogen J."/>
            <person name="Gungor B."/>
            <person name="Hartog M."/>
            <person name="Hontelez J."/>
            <person name="Verver J."/>
            <person name="Yang W.-C."/>
            <person name="Schijlen E."/>
            <person name="Repin R."/>
            <person name="Schilthuizen M."/>
            <person name="Schranz E."/>
            <person name="Heidstra R."/>
            <person name="Miyata K."/>
            <person name="Fedorova E."/>
            <person name="Kohlen W."/>
            <person name="Bisseling T."/>
            <person name="Smit S."/>
            <person name="Geurts R."/>
        </authorList>
    </citation>
    <scope>NUCLEOTIDE SEQUENCE [LARGE SCALE GENOMIC DNA]</scope>
    <source>
        <strain evidence="4">cv. RG33-2</strain>
    </source>
</reference>
<keyword evidence="4" id="KW-1185">Reference proteome</keyword>
<proteinExistence type="predicted"/>
<dbReference type="GO" id="GO:0005634">
    <property type="term" value="C:nucleus"/>
    <property type="evidence" value="ECO:0007669"/>
    <property type="project" value="TreeGrafter"/>
</dbReference>
<dbReference type="InterPro" id="IPR008889">
    <property type="entry name" value="VQ"/>
</dbReference>
<dbReference type="EMBL" id="JXTC01000223">
    <property type="protein sequence ID" value="PON81154.1"/>
    <property type="molecule type" value="Genomic_DNA"/>
</dbReference>
<dbReference type="STRING" id="63057.A0A2P5E6I1"/>
<evidence type="ECO:0000259" key="2">
    <source>
        <dbReference type="Pfam" id="PF05678"/>
    </source>
</evidence>
<evidence type="ECO:0000256" key="1">
    <source>
        <dbReference type="SAM" id="MobiDB-lite"/>
    </source>
</evidence>
<dbReference type="PANTHER" id="PTHR33143:SF3">
    <property type="entry name" value="VQ MOTIF-CONTAINING PROTEIN 17-RELATED"/>
    <property type="match status" value="1"/>
</dbReference>
<comment type="caution">
    <text evidence="3">The sequence shown here is derived from an EMBL/GenBank/DDBJ whole genome shotgun (WGS) entry which is preliminary data.</text>
</comment>
<sequence length="185" mass="20900">MMVMKPKSWNPTSATGDHNKVLAIHKDSHMISKLMKPKIRIIHVFAPEIIKTDVANFRELVQSLTGKAESGEAGRQEKGSVSSSSNDGGSSRGEMVEKQGEKIPSCMEMRGEGDHEKVIKDERQDYLWRSSISGDHHDHQRVNSFLEGFSDLDGFYDDQLSEFPLSLPQLKYSRVDVFHELDPKL</sequence>
<feature type="compositionally biased region" description="Low complexity" evidence="1">
    <location>
        <begin position="79"/>
        <end position="93"/>
    </location>
</feature>
<name>A0A2P5E6I1_TREOI</name>
<protein>
    <submittedName>
        <fullName evidence="3">VQ motif containing protein</fullName>
    </submittedName>
</protein>
<dbReference type="Pfam" id="PF05678">
    <property type="entry name" value="VQ"/>
    <property type="match status" value="1"/>
</dbReference>
<dbReference type="InterPro" id="IPR039607">
    <property type="entry name" value="VQ_8/17/18/20/21/25"/>
</dbReference>
<gene>
    <name evidence="3" type="ORF">TorRG33x02_230380</name>
</gene>
<organism evidence="3 4">
    <name type="scientific">Trema orientale</name>
    <name type="common">Charcoal tree</name>
    <name type="synonym">Celtis orientalis</name>
    <dbReference type="NCBI Taxonomy" id="63057"/>
    <lineage>
        <taxon>Eukaryota</taxon>
        <taxon>Viridiplantae</taxon>
        <taxon>Streptophyta</taxon>
        <taxon>Embryophyta</taxon>
        <taxon>Tracheophyta</taxon>
        <taxon>Spermatophyta</taxon>
        <taxon>Magnoliopsida</taxon>
        <taxon>eudicotyledons</taxon>
        <taxon>Gunneridae</taxon>
        <taxon>Pentapetalae</taxon>
        <taxon>rosids</taxon>
        <taxon>fabids</taxon>
        <taxon>Rosales</taxon>
        <taxon>Cannabaceae</taxon>
        <taxon>Trema</taxon>
    </lineage>
</organism>
<dbReference type="AlphaFoldDB" id="A0A2P5E6I1"/>
<evidence type="ECO:0000313" key="4">
    <source>
        <dbReference type="Proteomes" id="UP000237000"/>
    </source>
</evidence>
<feature type="region of interest" description="Disordered" evidence="1">
    <location>
        <begin position="66"/>
        <end position="116"/>
    </location>
</feature>
<accession>A0A2P5E6I1</accession>